<evidence type="ECO:0000313" key="1">
    <source>
        <dbReference type="EMBL" id="GIX79137.1"/>
    </source>
</evidence>
<dbReference type="AlphaFoldDB" id="A0AAV4N6L3"/>
<gene>
    <name evidence="1" type="ORF">CEXT_102291</name>
</gene>
<protein>
    <submittedName>
        <fullName evidence="1">Uncharacterized protein</fullName>
    </submittedName>
</protein>
<dbReference type="Proteomes" id="UP001054945">
    <property type="component" value="Unassembled WGS sequence"/>
</dbReference>
<keyword evidence="2" id="KW-1185">Reference proteome</keyword>
<evidence type="ECO:0000313" key="2">
    <source>
        <dbReference type="Proteomes" id="UP001054945"/>
    </source>
</evidence>
<organism evidence="1 2">
    <name type="scientific">Caerostris extrusa</name>
    <name type="common">Bark spider</name>
    <name type="synonym">Caerostris bankana</name>
    <dbReference type="NCBI Taxonomy" id="172846"/>
    <lineage>
        <taxon>Eukaryota</taxon>
        <taxon>Metazoa</taxon>
        <taxon>Ecdysozoa</taxon>
        <taxon>Arthropoda</taxon>
        <taxon>Chelicerata</taxon>
        <taxon>Arachnida</taxon>
        <taxon>Araneae</taxon>
        <taxon>Araneomorphae</taxon>
        <taxon>Entelegynae</taxon>
        <taxon>Araneoidea</taxon>
        <taxon>Araneidae</taxon>
        <taxon>Caerostris</taxon>
    </lineage>
</organism>
<name>A0AAV4N6L3_CAEEX</name>
<reference evidence="1 2" key="1">
    <citation type="submission" date="2021-06" db="EMBL/GenBank/DDBJ databases">
        <title>Caerostris extrusa draft genome.</title>
        <authorList>
            <person name="Kono N."/>
            <person name="Arakawa K."/>
        </authorList>
    </citation>
    <scope>NUCLEOTIDE SEQUENCE [LARGE SCALE GENOMIC DNA]</scope>
</reference>
<proteinExistence type="predicted"/>
<accession>A0AAV4N6L3</accession>
<dbReference type="EMBL" id="BPLR01020472">
    <property type="protein sequence ID" value="GIX79137.1"/>
    <property type="molecule type" value="Genomic_DNA"/>
</dbReference>
<comment type="caution">
    <text evidence="1">The sequence shown here is derived from an EMBL/GenBank/DDBJ whole genome shotgun (WGS) entry which is preliminary data.</text>
</comment>
<sequence>MGSVSPTPLLFLFLPTPSFLTPSTVNSFALYLSMSFGYKLLYFGIGRGKTNEKLDKGEEFFEAGNVTCRLDIFRDQQITASCPLAEIQEHFLVQLGIFNSLTINILNSKMFVH</sequence>